<dbReference type="PROSITE" id="PS01124">
    <property type="entry name" value="HTH_ARAC_FAMILY_2"/>
    <property type="match status" value="1"/>
</dbReference>
<proteinExistence type="predicted"/>
<dbReference type="SMART" id="SM00342">
    <property type="entry name" value="HTH_ARAC"/>
    <property type="match status" value="1"/>
</dbReference>
<dbReference type="InterPro" id="IPR003313">
    <property type="entry name" value="AraC-bd"/>
</dbReference>
<dbReference type="InterPro" id="IPR014710">
    <property type="entry name" value="RmlC-like_jellyroll"/>
</dbReference>
<dbReference type="Gene3D" id="1.10.10.60">
    <property type="entry name" value="Homeodomain-like"/>
    <property type="match status" value="2"/>
</dbReference>
<dbReference type="InterPro" id="IPR018062">
    <property type="entry name" value="HTH_AraC-typ_CS"/>
</dbReference>
<dbReference type="InterPro" id="IPR009057">
    <property type="entry name" value="Homeodomain-like_sf"/>
</dbReference>
<dbReference type="RefSeq" id="WP_106777087.1">
    <property type="nucleotide sequence ID" value="NZ_JBGGGQ010000007.1"/>
</dbReference>
<dbReference type="PANTHER" id="PTHR43280:SF28">
    <property type="entry name" value="HTH-TYPE TRANSCRIPTIONAL ACTIVATOR RHAS"/>
    <property type="match status" value="1"/>
</dbReference>
<dbReference type="PROSITE" id="PS00041">
    <property type="entry name" value="HTH_ARAC_FAMILY_1"/>
    <property type="match status" value="1"/>
</dbReference>
<feature type="domain" description="HTH araC/xylS-type" evidence="4">
    <location>
        <begin position="197"/>
        <end position="295"/>
    </location>
</feature>
<dbReference type="EMBL" id="JYGE01000006">
    <property type="protein sequence ID" value="PSJ31031.1"/>
    <property type="molecule type" value="Genomic_DNA"/>
</dbReference>
<keyword evidence="2" id="KW-0238">DNA-binding</keyword>
<evidence type="ECO:0000256" key="3">
    <source>
        <dbReference type="ARBA" id="ARBA00023163"/>
    </source>
</evidence>
<dbReference type="GO" id="GO:0003700">
    <property type="term" value="F:DNA-binding transcription factor activity"/>
    <property type="evidence" value="ECO:0007669"/>
    <property type="project" value="InterPro"/>
</dbReference>
<dbReference type="OrthoDB" id="9778008at2"/>
<protein>
    <submittedName>
        <fullName evidence="5">AraC family transcriptional regulator</fullName>
    </submittedName>
</protein>
<evidence type="ECO:0000313" key="5">
    <source>
        <dbReference type="EMBL" id="PSJ31031.1"/>
    </source>
</evidence>
<keyword evidence="6" id="KW-1185">Reference proteome</keyword>
<dbReference type="InterPro" id="IPR011051">
    <property type="entry name" value="RmlC_Cupin_sf"/>
</dbReference>
<sequence>MDSYKSIEFKNNNKEQLLSEIKEDFPLMSSMVELDTYRSKSVPWHWHGEVEVFYVESGEVLYNTPQGEISFPKGSAGLVNSNVLHSTKANGKNEETLQKIHIFDPSLISGSQGNKIYRDYVTPLTSSQVKIVALFPDNIKENIIIEKIKNSFNLDTEDFYELKIRNILSEIWCEIFLFTKEERKKIAENDKVSEKIKGMMVYIHNHYTEKMTVSQIAQAVYTSERDCYRTFREYLNTSPQEYLKSYRLQKACEMLRSSNINVGDIGYSCGLGSSSYFGKVFKEFMGSSPVEYRKSWQKSNIIGQK</sequence>
<keyword evidence="1" id="KW-0805">Transcription regulation</keyword>
<dbReference type="Gene3D" id="2.60.120.10">
    <property type="entry name" value="Jelly Rolls"/>
    <property type="match status" value="1"/>
</dbReference>
<dbReference type="Pfam" id="PF02311">
    <property type="entry name" value="AraC_binding"/>
    <property type="match status" value="1"/>
</dbReference>
<dbReference type="InterPro" id="IPR018060">
    <property type="entry name" value="HTH_AraC"/>
</dbReference>
<dbReference type="AlphaFoldDB" id="A0A2P7PZ94"/>
<organism evidence="5 6">
    <name type="scientific">Peptostreptococcus russellii</name>
    <dbReference type="NCBI Taxonomy" id="215200"/>
    <lineage>
        <taxon>Bacteria</taxon>
        <taxon>Bacillati</taxon>
        <taxon>Bacillota</taxon>
        <taxon>Clostridia</taxon>
        <taxon>Peptostreptococcales</taxon>
        <taxon>Peptostreptococcaceae</taxon>
        <taxon>Peptostreptococcus</taxon>
    </lineage>
</organism>
<dbReference type="CDD" id="cd02208">
    <property type="entry name" value="cupin_RmlC-like"/>
    <property type="match status" value="1"/>
</dbReference>
<reference evidence="5" key="1">
    <citation type="thesis" date="2015" institute="Rutgers" country="The State University of New Jersey, 14 College Farm Rd., New Brunswick, NJ, USA">
        <title>Ammonia toxicity in bacteria and its implications for treatment of and resource recovery from highly nitrogenous organic wastes.</title>
        <authorList>
            <person name="Luther A.K."/>
        </authorList>
    </citation>
    <scope>NUCLEOTIDE SEQUENCE</scope>
    <source>
        <strain evidence="5">RT-10B</strain>
    </source>
</reference>
<accession>A0A2P7PZ94</accession>
<gene>
    <name evidence="5" type="ORF">UF10_07040</name>
</gene>
<dbReference type="SUPFAM" id="SSF51182">
    <property type="entry name" value="RmlC-like cupins"/>
    <property type="match status" value="1"/>
</dbReference>
<dbReference type="Pfam" id="PF12833">
    <property type="entry name" value="HTH_18"/>
    <property type="match status" value="1"/>
</dbReference>
<dbReference type="GO" id="GO:0043565">
    <property type="term" value="F:sequence-specific DNA binding"/>
    <property type="evidence" value="ECO:0007669"/>
    <property type="project" value="InterPro"/>
</dbReference>
<name>A0A2P7PZ94_9FIRM</name>
<keyword evidence="3" id="KW-0804">Transcription</keyword>
<dbReference type="Proteomes" id="UP000241434">
    <property type="component" value="Unassembled WGS sequence"/>
</dbReference>
<dbReference type="SUPFAM" id="SSF46689">
    <property type="entry name" value="Homeodomain-like"/>
    <property type="match status" value="2"/>
</dbReference>
<evidence type="ECO:0000313" key="6">
    <source>
        <dbReference type="Proteomes" id="UP000241434"/>
    </source>
</evidence>
<comment type="caution">
    <text evidence="5">The sequence shown here is derived from an EMBL/GenBank/DDBJ whole genome shotgun (WGS) entry which is preliminary data.</text>
</comment>
<evidence type="ECO:0000259" key="4">
    <source>
        <dbReference type="PROSITE" id="PS01124"/>
    </source>
</evidence>
<evidence type="ECO:0000256" key="1">
    <source>
        <dbReference type="ARBA" id="ARBA00023015"/>
    </source>
</evidence>
<dbReference type="PANTHER" id="PTHR43280">
    <property type="entry name" value="ARAC-FAMILY TRANSCRIPTIONAL REGULATOR"/>
    <property type="match status" value="1"/>
</dbReference>
<evidence type="ECO:0000256" key="2">
    <source>
        <dbReference type="ARBA" id="ARBA00023125"/>
    </source>
</evidence>